<dbReference type="EMBL" id="JAVRHK010000009">
    <property type="protein sequence ID" value="MDT0677525.1"/>
    <property type="molecule type" value="Genomic_DNA"/>
</dbReference>
<reference evidence="1 2" key="1">
    <citation type="submission" date="2023-09" db="EMBL/GenBank/DDBJ databases">
        <authorList>
            <person name="Rey-Velasco X."/>
        </authorList>
    </citation>
    <scope>NUCLEOTIDE SEQUENCE [LARGE SCALE GENOMIC DNA]</scope>
    <source>
        <strain evidence="1 2">F117</strain>
    </source>
</reference>
<dbReference type="RefSeq" id="WP_311503869.1">
    <property type="nucleotide sequence ID" value="NZ_JAVRHK010000009.1"/>
</dbReference>
<evidence type="ECO:0000313" key="1">
    <source>
        <dbReference type="EMBL" id="MDT0677525.1"/>
    </source>
</evidence>
<keyword evidence="2" id="KW-1185">Reference proteome</keyword>
<dbReference type="PROSITE" id="PS51257">
    <property type="entry name" value="PROKAR_LIPOPROTEIN"/>
    <property type="match status" value="1"/>
</dbReference>
<accession>A0ABU3D832</accession>
<evidence type="ECO:0000313" key="2">
    <source>
        <dbReference type="Proteomes" id="UP001262582"/>
    </source>
</evidence>
<organism evidence="1 2">
    <name type="scientific">Autumnicola musiva</name>
    <dbReference type="NCBI Taxonomy" id="3075589"/>
    <lineage>
        <taxon>Bacteria</taxon>
        <taxon>Pseudomonadati</taxon>
        <taxon>Bacteroidota</taxon>
        <taxon>Flavobacteriia</taxon>
        <taxon>Flavobacteriales</taxon>
        <taxon>Flavobacteriaceae</taxon>
        <taxon>Autumnicola</taxon>
    </lineage>
</organism>
<comment type="caution">
    <text evidence="1">The sequence shown here is derived from an EMBL/GenBank/DDBJ whole genome shotgun (WGS) entry which is preliminary data.</text>
</comment>
<dbReference type="Proteomes" id="UP001262582">
    <property type="component" value="Unassembled WGS sequence"/>
</dbReference>
<evidence type="ECO:0008006" key="3">
    <source>
        <dbReference type="Google" id="ProtNLM"/>
    </source>
</evidence>
<sequence>MTKFFKSAFLCISIILIFGCSDDDDNCMKTMIVQPEFELNSPYGYFYSPEITQEVPCDTREPELNELNYEPEMLENFTYEVLTFNFTPDTGNNTSRLQFEIQLNNNNDFAAEGITVLTLNIDGMETTGNFSANASSPCNEIAANSICTFVFDQESSLDYGTTGSVEFVDVQYYVPN</sequence>
<gene>
    <name evidence="1" type="ORF">RM539_13135</name>
</gene>
<protein>
    <recommendedName>
        <fullName evidence="3">Lipoprotein</fullName>
    </recommendedName>
</protein>
<name>A0ABU3D832_9FLAO</name>
<proteinExistence type="predicted"/>